<keyword evidence="2" id="KW-1185">Reference proteome</keyword>
<reference evidence="1 2" key="1">
    <citation type="submission" date="2017-09" db="EMBL/GenBank/DDBJ databases">
        <authorList>
            <person name="Varghese N."/>
            <person name="Submissions S."/>
        </authorList>
    </citation>
    <scope>NUCLEOTIDE SEQUENCE [LARGE SCALE GENOMIC DNA]</scope>
    <source>
        <strain evidence="1 2">OK806</strain>
    </source>
</reference>
<dbReference type="RefSeq" id="WP_062641468.1">
    <property type="nucleotide sequence ID" value="NZ_FCOG02000109.1"/>
</dbReference>
<name>A0A7Z7N2L5_9BURK</name>
<dbReference type="AlphaFoldDB" id="A0A7Z7N2L5"/>
<sequence>MNILDWLLRRNRTGVLTQERARIDETLERILQIIPRLRNAANHRQRLTPAIATSLQYLDGLLASLPGCHEGTPDSWSTDPYIRAFFSTPADIAIVFSRSEELHKYFDHNPTVDYAYTTLGMTMNERHVFGVAMEGDMTRHDVQQTTLSFFDHRVTICARTEADLRQEIEHRLVDQLALEGLAKLGADCRELLEQGRALLQQRLTLLQRQGIGMQSVVGGTDDMDAEEWIRVQAQIVQNACDVAELTAPAKVIQHELDRVCEILGTPASHTYITKNRFCIDQMNVIRSEGGRKIDFHVARIPANPVRMRAFALVRFPRAQLLPVGLHFDAVIGGL</sequence>
<dbReference type="OrthoDB" id="8557243at2"/>
<comment type="caution">
    <text evidence="1">The sequence shown here is derived from an EMBL/GenBank/DDBJ whole genome shotgun (WGS) entry which is preliminary data.</text>
</comment>
<dbReference type="Proteomes" id="UP000219522">
    <property type="component" value="Unassembled WGS sequence"/>
</dbReference>
<organism evidence="1 2">
    <name type="scientific">Caballeronia arationis</name>
    <dbReference type="NCBI Taxonomy" id="1777142"/>
    <lineage>
        <taxon>Bacteria</taxon>
        <taxon>Pseudomonadati</taxon>
        <taxon>Pseudomonadota</taxon>
        <taxon>Betaproteobacteria</taxon>
        <taxon>Burkholderiales</taxon>
        <taxon>Burkholderiaceae</taxon>
        <taxon>Caballeronia</taxon>
    </lineage>
</organism>
<proteinExistence type="predicted"/>
<evidence type="ECO:0000313" key="1">
    <source>
        <dbReference type="EMBL" id="SOE67207.1"/>
    </source>
</evidence>
<gene>
    <name evidence="1" type="ORF">SAMN05446927_3250</name>
</gene>
<evidence type="ECO:0000313" key="2">
    <source>
        <dbReference type="Proteomes" id="UP000219522"/>
    </source>
</evidence>
<accession>A0A7Z7N2L5</accession>
<protein>
    <submittedName>
        <fullName evidence="1">Uncharacterized protein</fullName>
    </submittedName>
</protein>
<dbReference type="EMBL" id="OCSU01000001">
    <property type="protein sequence ID" value="SOE67207.1"/>
    <property type="molecule type" value="Genomic_DNA"/>
</dbReference>